<evidence type="ECO:0000313" key="3">
    <source>
        <dbReference type="EMBL" id="GAI34094.1"/>
    </source>
</evidence>
<dbReference type="InterPro" id="IPR037185">
    <property type="entry name" value="EmrE-like"/>
</dbReference>
<feature type="transmembrane region" description="Helical" evidence="1">
    <location>
        <begin position="73"/>
        <end position="92"/>
    </location>
</feature>
<dbReference type="SUPFAM" id="SSF103481">
    <property type="entry name" value="Multidrug resistance efflux transporter EmrE"/>
    <property type="match status" value="1"/>
</dbReference>
<reference evidence="3" key="1">
    <citation type="journal article" date="2014" name="Front. Microbiol.">
        <title>High frequency of phylogenetically diverse reductive dehalogenase-homologous genes in deep subseafloor sedimentary metagenomes.</title>
        <authorList>
            <person name="Kawai M."/>
            <person name="Futagami T."/>
            <person name="Toyoda A."/>
            <person name="Takaki Y."/>
            <person name="Nishi S."/>
            <person name="Hori S."/>
            <person name="Arai W."/>
            <person name="Tsubouchi T."/>
            <person name="Morono Y."/>
            <person name="Uchiyama I."/>
            <person name="Ito T."/>
            <person name="Fujiyama A."/>
            <person name="Inagaki F."/>
            <person name="Takami H."/>
        </authorList>
    </citation>
    <scope>NUCLEOTIDE SEQUENCE</scope>
    <source>
        <strain evidence="3">Expedition CK06-06</strain>
    </source>
</reference>
<feature type="non-terminal residue" evidence="3">
    <location>
        <position position="121"/>
    </location>
</feature>
<feature type="transmembrane region" description="Helical" evidence="1">
    <location>
        <begin position="98"/>
        <end position="119"/>
    </location>
</feature>
<proteinExistence type="predicted"/>
<feature type="transmembrane region" description="Helical" evidence="1">
    <location>
        <begin position="7"/>
        <end position="27"/>
    </location>
</feature>
<feature type="transmembrane region" description="Helical" evidence="1">
    <location>
        <begin position="33"/>
        <end position="52"/>
    </location>
</feature>
<keyword evidence="1" id="KW-0812">Transmembrane</keyword>
<comment type="caution">
    <text evidence="3">The sequence shown here is derived from an EMBL/GenBank/DDBJ whole genome shotgun (WGS) entry which is preliminary data.</text>
</comment>
<dbReference type="AlphaFoldDB" id="X1PT95"/>
<feature type="domain" description="EamA" evidence="2">
    <location>
        <begin position="8"/>
        <end position="121"/>
    </location>
</feature>
<evidence type="ECO:0000256" key="1">
    <source>
        <dbReference type="SAM" id="Phobius"/>
    </source>
</evidence>
<dbReference type="InterPro" id="IPR000620">
    <property type="entry name" value="EamA_dom"/>
</dbReference>
<keyword evidence="1" id="KW-1133">Transmembrane helix</keyword>
<dbReference type="EMBL" id="BARV01028460">
    <property type="protein sequence ID" value="GAI34094.1"/>
    <property type="molecule type" value="Genomic_DNA"/>
</dbReference>
<name>X1PT95_9ZZZZ</name>
<organism evidence="3">
    <name type="scientific">marine sediment metagenome</name>
    <dbReference type="NCBI Taxonomy" id="412755"/>
    <lineage>
        <taxon>unclassified sequences</taxon>
        <taxon>metagenomes</taxon>
        <taxon>ecological metagenomes</taxon>
    </lineage>
</organism>
<dbReference type="Pfam" id="PF00892">
    <property type="entry name" value="EamA"/>
    <property type="match status" value="1"/>
</dbReference>
<accession>X1PT95</accession>
<protein>
    <recommendedName>
        <fullName evidence="2">EamA domain-containing protein</fullName>
    </recommendedName>
</protein>
<keyword evidence="1" id="KW-0472">Membrane</keyword>
<gene>
    <name evidence="3" type="ORF">S06H3_45552</name>
</gene>
<sequence length="121" mass="14103">MIPKRLVYGSTVAILLSFSIFFKKIALTKGVPPMTLLIQFLLIAAIILNINLLFFQRKYIKKIKNIKQWEWKIAFFAGFLLISAYLTSTYGLRFTTSINYSFIIKSNLIFVPILAFFFFQE</sequence>
<dbReference type="GO" id="GO:0016020">
    <property type="term" value="C:membrane"/>
    <property type="evidence" value="ECO:0007669"/>
    <property type="project" value="InterPro"/>
</dbReference>
<evidence type="ECO:0000259" key="2">
    <source>
        <dbReference type="Pfam" id="PF00892"/>
    </source>
</evidence>